<accession>A0A7W7WJT2</accession>
<dbReference type="Proteomes" id="UP000573327">
    <property type="component" value="Unassembled WGS sequence"/>
</dbReference>
<keyword evidence="3" id="KW-1185">Reference proteome</keyword>
<dbReference type="AlphaFoldDB" id="A0A7W7WJT2"/>
<protein>
    <submittedName>
        <fullName evidence="2">Uncharacterized protein</fullName>
    </submittedName>
</protein>
<dbReference type="EMBL" id="JACHJR010000001">
    <property type="protein sequence ID" value="MBB4949498.1"/>
    <property type="molecule type" value="Genomic_DNA"/>
</dbReference>
<feature type="region of interest" description="Disordered" evidence="1">
    <location>
        <begin position="92"/>
        <end position="115"/>
    </location>
</feature>
<feature type="region of interest" description="Disordered" evidence="1">
    <location>
        <begin position="1"/>
        <end position="27"/>
    </location>
</feature>
<comment type="caution">
    <text evidence="2">The sequence shown here is derived from an EMBL/GenBank/DDBJ whole genome shotgun (WGS) entry which is preliminary data.</text>
</comment>
<proteinExistence type="predicted"/>
<evidence type="ECO:0000313" key="2">
    <source>
        <dbReference type="EMBL" id="MBB4949498.1"/>
    </source>
</evidence>
<gene>
    <name evidence="2" type="ORF">F4556_005033</name>
</gene>
<reference evidence="2 3" key="1">
    <citation type="submission" date="2020-08" db="EMBL/GenBank/DDBJ databases">
        <title>Sequencing the genomes of 1000 actinobacteria strains.</title>
        <authorList>
            <person name="Klenk H.-P."/>
        </authorList>
    </citation>
    <scope>NUCLEOTIDE SEQUENCE [LARGE SCALE GENOMIC DNA]</scope>
    <source>
        <strain evidence="2 3">DSM 44786</strain>
    </source>
</reference>
<sequence>MSRPPQLVLSPLIGVRPKPQSDPAAYSPAVQGHSFLVVPLAVLHRAPATRLPLRQRKPPSQGSASSGAVFPAGPVRRTRAAGLAAWFNGASTARSRGSSELADGDGLPTPRNSMG</sequence>
<evidence type="ECO:0000313" key="3">
    <source>
        <dbReference type="Proteomes" id="UP000573327"/>
    </source>
</evidence>
<organism evidence="2 3">
    <name type="scientific">Kitasatospora gansuensis</name>
    <dbReference type="NCBI Taxonomy" id="258050"/>
    <lineage>
        <taxon>Bacteria</taxon>
        <taxon>Bacillati</taxon>
        <taxon>Actinomycetota</taxon>
        <taxon>Actinomycetes</taxon>
        <taxon>Kitasatosporales</taxon>
        <taxon>Streptomycetaceae</taxon>
        <taxon>Kitasatospora</taxon>
    </lineage>
</organism>
<dbReference type="RefSeq" id="WP_184919871.1">
    <property type="nucleotide sequence ID" value="NZ_JACHJR010000001.1"/>
</dbReference>
<feature type="region of interest" description="Disordered" evidence="1">
    <location>
        <begin position="49"/>
        <end position="73"/>
    </location>
</feature>
<evidence type="ECO:0000256" key="1">
    <source>
        <dbReference type="SAM" id="MobiDB-lite"/>
    </source>
</evidence>
<name>A0A7W7WJT2_9ACTN</name>